<reference evidence="1" key="1">
    <citation type="submission" date="2025-08" db="UniProtKB">
        <authorList>
            <consortium name="Ensembl"/>
        </authorList>
    </citation>
    <scope>IDENTIFICATION</scope>
</reference>
<evidence type="ECO:0000313" key="2">
    <source>
        <dbReference type="Proteomes" id="UP000694390"/>
    </source>
</evidence>
<dbReference type="AlphaFoldDB" id="A0A8C4VL72"/>
<accession>A0A8C4VL72</accession>
<name>A0A8C4VL72_9SAUR</name>
<protein>
    <submittedName>
        <fullName evidence="1">Uncharacterized protein</fullName>
    </submittedName>
</protein>
<dbReference type="Ensembl" id="ENSGEVT00005004219.1">
    <property type="protein sequence ID" value="ENSGEVP00005004041.1"/>
    <property type="gene ID" value="ENSGEVG00005002899.1"/>
</dbReference>
<proteinExistence type="predicted"/>
<dbReference type="Proteomes" id="UP000694390">
    <property type="component" value="Unassembled WGS sequence"/>
</dbReference>
<keyword evidence="2" id="KW-1185">Reference proteome</keyword>
<reference evidence="1" key="2">
    <citation type="submission" date="2025-09" db="UniProtKB">
        <authorList>
            <consortium name="Ensembl"/>
        </authorList>
    </citation>
    <scope>IDENTIFICATION</scope>
</reference>
<evidence type="ECO:0000313" key="1">
    <source>
        <dbReference type="Ensembl" id="ENSGEVP00005004041.1"/>
    </source>
</evidence>
<organism evidence="1 2">
    <name type="scientific">Gopherus evgoodei</name>
    <name type="common">Goodes thornscrub tortoise</name>
    <dbReference type="NCBI Taxonomy" id="1825980"/>
    <lineage>
        <taxon>Eukaryota</taxon>
        <taxon>Metazoa</taxon>
        <taxon>Chordata</taxon>
        <taxon>Craniata</taxon>
        <taxon>Vertebrata</taxon>
        <taxon>Euteleostomi</taxon>
        <taxon>Archelosauria</taxon>
        <taxon>Testudinata</taxon>
        <taxon>Testudines</taxon>
        <taxon>Cryptodira</taxon>
        <taxon>Durocryptodira</taxon>
        <taxon>Testudinoidea</taxon>
        <taxon>Testudinidae</taxon>
        <taxon>Gopherus</taxon>
    </lineage>
</organism>
<sequence length="76" mass="8490">MMRRGCADPITPSNPLSFFLQVKPQLEEKEKKTYPVFEATNYRISTQCSMEEVGDLAKYPVIIGCLGPKGPVCSFC</sequence>